<dbReference type="SUPFAM" id="SSF49899">
    <property type="entry name" value="Concanavalin A-like lectins/glucanases"/>
    <property type="match status" value="1"/>
</dbReference>
<protein>
    <recommendedName>
        <fullName evidence="2">DUF2341 domain-containing protein</fullName>
    </recommendedName>
</protein>
<evidence type="ECO:0000313" key="1">
    <source>
        <dbReference type="EMBL" id="GAF74980.1"/>
    </source>
</evidence>
<dbReference type="EMBL" id="BARS01008173">
    <property type="protein sequence ID" value="GAF74980.1"/>
    <property type="molecule type" value="Genomic_DNA"/>
</dbReference>
<comment type="caution">
    <text evidence="1">The sequence shown here is derived from an EMBL/GenBank/DDBJ whole genome shotgun (WGS) entry which is preliminary data.</text>
</comment>
<dbReference type="Gene3D" id="2.60.120.200">
    <property type="match status" value="1"/>
</dbReference>
<reference evidence="1" key="1">
    <citation type="journal article" date="2014" name="Front. Microbiol.">
        <title>High frequency of phylogenetically diverse reductive dehalogenase-homologous genes in deep subseafloor sedimentary metagenomes.</title>
        <authorList>
            <person name="Kawai M."/>
            <person name="Futagami T."/>
            <person name="Toyoda A."/>
            <person name="Takaki Y."/>
            <person name="Nishi S."/>
            <person name="Hori S."/>
            <person name="Arai W."/>
            <person name="Tsubouchi T."/>
            <person name="Morono Y."/>
            <person name="Uchiyama I."/>
            <person name="Ito T."/>
            <person name="Fujiyama A."/>
            <person name="Inagaki F."/>
            <person name="Takami H."/>
        </authorList>
    </citation>
    <scope>NUCLEOTIDE SEQUENCE</scope>
    <source>
        <strain evidence="1">Expedition CK06-06</strain>
    </source>
</reference>
<feature type="non-terminal residue" evidence="1">
    <location>
        <position position="376"/>
    </location>
</feature>
<evidence type="ECO:0008006" key="2">
    <source>
        <dbReference type="Google" id="ProtNLM"/>
    </source>
</evidence>
<organism evidence="1">
    <name type="scientific">marine sediment metagenome</name>
    <dbReference type="NCBI Taxonomy" id="412755"/>
    <lineage>
        <taxon>unclassified sequences</taxon>
        <taxon>metagenomes</taxon>
        <taxon>ecological metagenomes</taxon>
    </lineage>
</organism>
<proteinExistence type="predicted"/>
<dbReference type="Pfam" id="PF13385">
    <property type="entry name" value="Laminin_G_3"/>
    <property type="match status" value="1"/>
</dbReference>
<dbReference type="AlphaFoldDB" id="X0TFY8"/>
<sequence>DSSGQGNDGDMTGHAATWVVAPKDSTQYGNTLTANGDPTAGPDGKIGVGVVLDGTDDWLYGNYNNFDNASAGTFEFWLYYDTAVAPDGFLTSDNVHPGIHNSGGDDFRVQLDSSSGRVFDLYPNGTISTGVWMHFVATFNSTIAIMYKNGDNVGEDTTPATAYLPFDEATDYIHIGTDREIGGRDVDGTMDEVRISNIVRGAAWITASYETDIDHLLDWGGEETYEETVDWLSGWEGGNRVEFTADHNDIDADLTDFPALVYISTSSGIYSDDISFIFDELDAGGGLGSYPNRKKIAVTKGDGTTQLYVEIEKWDDGATGNERAWLWVKAAGTDSISSATDTDFYFYYDSSQDDNTTYVGDSGSRTEVWDSNYIMV</sequence>
<dbReference type="InterPro" id="IPR013320">
    <property type="entry name" value="ConA-like_dom_sf"/>
</dbReference>
<feature type="non-terminal residue" evidence="1">
    <location>
        <position position="1"/>
    </location>
</feature>
<name>X0TFY8_9ZZZZ</name>
<gene>
    <name evidence="1" type="ORF">S01H1_15641</name>
</gene>
<accession>X0TFY8</accession>